<dbReference type="CDD" id="cd22157">
    <property type="entry name" value="F-box_AtFBW1-like"/>
    <property type="match status" value="1"/>
</dbReference>
<protein>
    <recommendedName>
        <fullName evidence="2">F-box domain-containing protein</fullName>
    </recommendedName>
</protein>
<dbReference type="Gene3D" id="1.20.1280.50">
    <property type="match status" value="1"/>
</dbReference>
<evidence type="ECO:0000256" key="1">
    <source>
        <dbReference type="SAM" id="MobiDB-lite"/>
    </source>
</evidence>
<dbReference type="InterPro" id="IPR001810">
    <property type="entry name" value="F-box_dom"/>
</dbReference>
<dbReference type="Pfam" id="PF00646">
    <property type="entry name" value="F-box"/>
    <property type="match status" value="1"/>
</dbReference>
<keyword evidence="4" id="KW-1185">Reference proteome</keyword>
<feature type="compositionally biased region" description="Basic residues" evidence="1">
    <location>
        <begin position="1"/>
        <end position="12"/>
    </location>
</feature>
<dbReference type="SUPFAM" id="SSF81383">
    <property type="entry name" value="F-box domain"/>
    <property type="match status" value="1"/>
</dbReference>
<evidence type="ECO:0000313" key="3">
    <source>
        <dbReference type="EMBL" id="CAL5034725.1"/>
    </source>
</evidence>
<dbReference type="InterPro" id="IPR036047">
    <property type="entry name" value="F-box-like_dom_sf"/>
</dbReference>
<reference evidence="3" key="1">
    <citation type="submission" date="2024-10" db="EMBL/GenBank/DDBJ databases">
        <authorList>
            <person name="Ryan C."/>
        </authorList>
    </citation>
    <scope>NUCLEOTIDE SEQUENCE [LARGE SCALE GENOMIC DNA]</scope>
</reference>
<dbReference type="InterPro" id="IPR050796">
    <property type="entry name" value="SCF_F-box_component"/>
</dbReference>
<dbReference type="SMART" id="SM00256">
    <property type="entry name" value="FBOX"/>
    <property type="match status" value="1"/>
</dbReference>
<sequence length="486" mass="53130">MGIRTRRRRRRGRSSEETEVQEAKRRKTAESSSSLSLPDDLVMEVLARLPASSVARFRCACRSWNAETSSPAFLGRHHALSPGKLSFVPLAPPHTFPATVYIPGATRQPPRPLAFVCAGCPVIISSKPCRGVVLVRKLCARTAAAVFSVYNLTTGEMLRLPPWRTISPPVGLIEGIGFDAAAGMYKVVRVAARPGRSFHCIVLTLGDPQGWRTLTCAGTTGGGGFLGLTGHAEIDDNRYNAGAVFADRCIHWSFKTDHRYVDKPHGVLSFSLADETFRRVAQPPFATADAVPYHGSEVIKHNQQGRMSATSGSEGRGMLPVGTTLAELDGRLCLVRDVRLRDDVAGQLEIWKLEDYDAGTWSLDYRVDVAGRRAAKPLTRPWLIVPLRYLPGGSLGGKRKLLLSTTAQAAHVYDPDKNTLETVASLAGRHDVVIGGGDGVSVRGFDEYMRLLLYQENLVRFAGMESGKKDMIKFVKLSDCHISDKH</sequence>
<accession>A0ABC9D9X7</accession>
<evidence type="ECO:0000313" key="4">
    <source>
        <dbReference type="Proteomes" id="UP001497457"/>
    </source>
</evidence>
<evidence type="ECO:0000259" key="2">
    <source>
        <dbReference type="SMART" id="SM00256"/>
    </source>
</evidence>
<name>A0ABC9D9X7_9POAL</name>
<proteinExistence type="predicted"/>
<gene>
    <name evidence="3" type="ORF">URODEC1_LOCUS83210</name>
</gene>
<organism evidence="3 4">
    <name type="scientific">Urochloa decumbens</name>
    <dbReference type="NCBI Taxonomy" id="240449"/>
    <lineage>
        <taxon>Eukaryota</taxon>
        <taxon>Viridiplantae</taxon>
        <taxon>Streptophyta</taxon>
        <taxon>Embryophyta</taxon>
        <taxon>Tracheophyta</taxon>
        <taxon>Spermatophyta</taxon>
        <taxon>Magnoliopsida</taxon>
        <taxon>Liliopsida</taxon>
        <taxon>Poales</taxon>
        <taxon>Poaceae</taxon>
        <taxon>PACMAD clade</taxon>
        <taxon>Panicoideae</taxon>
        <taxon>Panicodae</taxon>
        <taxon>Paniceae</taxon>
        <taxon>Melinidinae</taxon>
        <taxon>Urochloa</taxon>
    </lineage>
</organism>
<dbReference type="Proteomes" id="UP001497457">
    <property type="component" value="Chromosome 32b"/>
</dbReference>
<dbReference type="AlphaFoldDB" id="A0ABC9D9X7"/>
<dbReference type="PANTHER" id="PTHR31672">
    <property type="entry name" value="BNACNNG10540D PROTEIN"/>
    <property type="match status" value="1"/>
</dbReference>
<feature type="domain" description="F-box" evidence="2">
    <location>
        <begin position="37"/>
        <end position="77"/>
    </location>
</feature>
<dbReference type="PANTHER" id="PTHR31672:SF2">
    <property type="entry name" value="F-BOX DOMAIN-CONTAINING PROTEIN"/>
    <property type="match status" value="1"/>
</dbReference>
<feature type="region of interest" description="Disordered" evidence="1">
    <location>
        <begin position="1"/>
        <end position="33"/>
    </location>
</feature>
<dbReference type="EMBL" id="OZ075142">
    <property type="protein sequence ID" value="CAL5034725.1"/>
    <property type="molecule type" value="Genomic_DNA"/>
</dbReference>